<dbReference type="Proteomes" id="UP000030649">
    <property type="component" value="Unassembled WGS sequence"/>
</dbReference>
<protein>
    <submittedName>
        <fullName evidence="2">Uncharacterized protein</fullName>
    </submittedName>
</protein>
<dbReference type="EMBL" id="KE356560">
    <property type="protein sequence ID" value="ERG93551.1"/>
    <property type="molecule type" value="Genomic_DNA"/>
</dbReference>
<accession>U1PMT2</accession>
<keyword evidence="1" id="KW-0472">Membrane</keyword>
<sequence length="55" mass="6442">MIIPDMSPLNLSEDEYYLRTGTVVLIVLHYLSLYIINLYDVIQTFTHRGSDMSNY</sequence>
<evidence type="ECO:0000313" key="3">
    <source>
        <dbReference type="Proteomes" id="UP000030649"/>
    </source>
</evidence>
<name>U1PMT2_9EURY</name>
<proteinExistence type="predicted"/>
<dbReference type="HOGENOM" id="CLU_3020921_0_0_2"/>
<dbReference type="AlphaFoldDB" id="U1PMT2"/>
<dbReference type="STRING" id="1238424.J07HQW1_03615"/>
<feature type="transmembrane region" description="Helical" evidence="1">
    <location>
        <begin position="16"/>
        <end position="39"/>
    </location>
</feature>
<gene>
    <name evidence="2" type="ORF">J07HQW1_03615</name>
</gene>
<organism evidence="2 3">
    <name type="scientific">Haloquadratum walsbyi J07HQW1</name>
    <dbReference type="NCBI Taxonomy" id="1238424"/>
    <lineage>
        <taxon>Archaea</taxon>
        <taxon>Methanobacteriati</taxon>
        <taxon>Methanobacteriota</taxon>
        <taxon>Stenosarchaea group</taxon>
        <taxon>Halobacteria</taxon>
        <taxon>Halobacteriales</taxon>
        <taxon>Haloferacaceae</taxon>
        <taxon>Haloquadratum</taxon>
    </lineage>
</organism>
<reference evidence="2 3" key="1">
    <citation type="journal article" date="2013" name="PLoS ONE">
        <title>Assembly-driven community genomics of a hypersaline microbial ecosystem.</title>
        <authorList>
            <person name="Podell S."/>
            <person name="Ugalde J.A."/>
            <person name="Narasingarao P."/>
            <person name="Banfield J.F."/>
            <person name="Heidelberg K.B."/>
            <person name="Allen E.E."/>
        </authorList>
    </citation>
    <scope>NUCLEOTIDE SEQUENCE [LARGE SCALE GENOMIC DNA]</scope>
    <source>
        <strain evidence="3">J07HQW1</strain>
    </source>
</reference>
<evidence type="ECO:0000256" key="1">
    <source>
        <dbReference type="SAM" id="Phobius"/>
    </source>
</evidence>
<evidence type="ECO:0000313" key="2">
    <source>
        <dbReference type="EMBL" id="ERG93551.1"/>
    </source>
</evidence>
<keyword evidence="1" id="KW-0812">Transmembrane</keyword>
<keyword evidence="1" id="KW-1133">Transmembrane helix</keyword>